<feature type="region of interest" description="Disordered" evidence="1">
    <location>
        <begin position="33"/>
        <end position="66"/>
    </location>
</feature>
<feature type="region of interest" description="Disordered" evidence="1">
    <location>
        <begin position="94"/>
        <end position="124"/>
    </location>
</feature>
<organism evidence="2 3">
    <name type="scientific">Frankia casuarinae (strain DSM 45818 / CECT 9043 / HFP020203 / CcI3)</name>
    <dbReference type="NCBI Taxonomy" id="106370"/>
    <lineage>
        <taxon>Bacteria</taxon>
        <taxon>Bacillati</taxon>
        <taxon>Actinomycetota</taxon>
        <taxon>Actinomycetes</taxon>
        <taxon>Frankiales</taxon>
        <taxon>Frankiaceae</taxon>
        <taxon>Frankia</taxon>
    </lineage>
</organism>
<dbReference type="KEGG" id="fra:Francci3_3894"/>
<evidence type="ECO:0000313" key="2">
    <source>
        <dbReference type="EMBL" id="ABD13244.1"/>
    </source>
</evidence>
<sequence>MSAWSSSSAGNVHSAPLDAILSGDAFGAQVEHLDQLRHPGSGPTACQPNPKCGPASSRNFAGLAGQPVDVPADDRLEAACFDVVNEPVPLRAWPSGMGTDILVRSRRPRPPSPYGRRGGGSPAS</sequence>
<dbReference type="HOGENOM" id="CLU_2000556_0_0_11"/>
<reference evidence="2 3" key="1">
    <citation type="journal article" date="2007" name="Genome Res.">
        <title>Genome characteristics of facultatively symbiotic Frankia sp. strains reflect host range and host plant biogeography.</title>
        <authorList>
            <person name="Normand P."/>
            <person name="Lapierre P."/>
            <person name="Tisa L.S."/>
            <person name="Gogarten J.P."/>
            <person name="Alloisio N."/>
            <person name="Bagnarol E."/>
            <person name="Bassi C.A."/>
            <person name="Berry A.M."/>
            <person name="Bickhart D.M."/>
            <person name="Choisne N."/>
            <person name="Couloux A."/>
            <person name="Cournoyer B."/>
            <person name="Cruveiller S."/>
            <person name="Daubin V."/>
            <person name="Demange N."/>
            <person name="Francino M.P."/>
            <person name="Goltsman E."/>
            <person name="Huang Y."/>
            <person name="Kopp O.R."/>
            <person name="Labarre L."/>
            <person name="Lapidus A."/>
            <person name="Lavire C."/>
            <person name="Marechal J."/>
            <person name="Martinez M."/>
            <person name="Mastronunzio J.E."/>
            <person name="Mullin B.C."/>
            <person name="Niemann J."/>
            <person name="Pujic P."/>
            <person name="Rawnsley T."/>
            <person name="Rouy Z."/>
            <person name="Schenowitz C."/>
            <person name="Sellstedt A."/>
            <person name="Tavares F."/>
            <person name="Tomkins J.P."/>
            <person name="Vallenet D."/>
            <person name="Valverde C."/>
            <person name="Wall L.G."/>
            <person name="Wang Y."/>
            <person name="Medigue C."/>
            <person name="Benson D.R."/>
        </authorList>
    </citation>
    <scope>NUCLEOTIDE SEQUENCE [LARGE SCALE GENOMIC DNA]</scope>
    <source>
        <strain evidence="3">DSM 45818 / CECT 9043 / CcI3</strain>
    </source>
</reference>
<evidence type="ECO:0000256" key="1">
    <source>
        <dbReference type="SAM" id="MobiDB-lite"/>
    </source>
</evidence>
<proteinExistence type="predicted"/>
<gene>
    <name evidence="2" type="ordered locus">Francci3_3894</name>
</gene>
<keyword evidence="3" id="KW-1185">Reference proteome</keyword>
<evidence type="ECO:0000313" key="3">
    <source>
        <dbReference type="Proteomes" id="UP000001937"/>
    </source>
</evidence>
<dbReference type="AlphaFoldDB" id="Q2J648"/>
<dbReference type="Proteomes" id="UP000001937">
    <property type="component" value="Chromosome"/>
</dbReference>
<accession>Q2J648</accession>
<dbReference type="EMBL" id="CP000249">
    <property type="protein sequence ID" value="ABD13244.1"/>
    <property type="molecule type" value="Genomic_DNA"/>
</dbReference>
<protein>
    <submittedName>
        <fullName evidence="2">Uncharacterized protein</fullName>
    </submittedName>
</protein>
<name>Q2J648_FRACC</name>